<gene>
    <name evidence="2" type="ORF">OLC1_LOCUS20242</name>
</gene>
<keyword evidence="3" id="KW-1185">Reference proteome</keyword>
<evidence type="ECO:0000256" key="1">
    <source>
        <dbReference type="SAM" id="MobiDB-lite"/>
    </source>
</evidence>
<dbReference type="GO" id="GO:0051603">
    <property type="term" value="P:proteolysis involved in protein catabolic process"/>
    <property type="evidence" value="ECO:0007669"/>
    <property type="project" value="InterPro"/>
</dbReference>
<reference evidence="2" key="1">
    <citation type="submission" date="2023-03" db="EMBL/GenBank/DDBJ databases">
        <authorList>
            <person name="Julca I."/>
        </authorList>
    </citation>
    <scope>NUCLEOTIDE SEQUENCE</scope>
</reference>
<protein>
    <submittedName>
        <fullName evidence="2">OLC1v1013752C1</fullName>
    </submittedName>
</protein>
<dbReference type="AlphaFoldDB" id="A0AAV1DZI0"/>
<name>A0AAV1DZI0_OLDCO</name>
<accession>A0AAV1DZI0</accession>
<sequence length="274" mass="30212">MGIVSSLLSTDELPQLSGASPDDEPEPFSRFGKDYKMNFAGRFPGYGRGQPYRPSEDLIVPQPEYYPHVAVGGRVLNPDSIRPLPGSQSFRGPILARQKPIIHINPCLVAIISGGKAEDCGELRRDLQNKCSNYESKERRRIPLMVALESMLDTLSSRGEVGMIAGWDEEEKGPAVFRVDGMGGLLYGDILACGSGFRLVYAYLQVRFQIATKLARTAICWTAVNARDGEAFGSGYYVGRHGLDRVFSDVPVEKYVRDYGLPLPVKKGVLLYMA</sequence>
<dbReference type="Gene3D" id="3.60.20.10">
    <property type="entry name" value="Glutamine Phosphoribosylpyrophosphate, subunit 1, domain 1"/>
    <property type="match status" value="1"/>
</dbReference>
<dbReference type="SUPFAM" id="SSF56235">
    <property type="entry name" value="N-terminal nucleophile aminohydrolases (Ntn hydrolases)"/>
    <property type="match status" value="1"/>
</dbReference>
<evidence type="ECO:0000313" key="2">
    <source>
        <dbReference type="EMBL" id="CAI9113187.1"/>
    </source>
</evidence>
<dbReference type="GO" id="GO:0005839">
    <property type="term" value="C:proteasome core complex"/>
    <property type="evidence" value="ECO:0007669"/>
    <property type="project" value="InterPro"/>
</dbReference>
<organism evidence="2 3">
    <name type="scientific">Oldenlandia corymbosa var. corymbosa</name>
    <dbReference type="NCBI Taxonomy" id="529605"/>
    <lineage>
        <taxon>Eukaryota</taxon>
        <taxon>Viridiplantae</taxon>
        <taxon>Streptophyta</taxon>
        <taxon>Embryophyta</taxon>
        <taxon>Tracheophyta</taxon>
        <taxon>Spermatophyta</taxon>
        <taxon>Magnoliopsida</taxon>
        <taxon>eudicotyledons</taxon>
        <taxon>Gunneridae</taxon>
        <taxon>Pentapetalae</taxon>
        <taxon>asterids</taxon>
        <taxon>lamiids</taxon>
        <taxon>Gentianales</taxon>
        <taxon>Rubiaceae</taxon>
        <taxon>Rubioideae</taxon>
        <taxon>Spermacoceae</taxon>
        <taxon>Hedyotis-Oldenlandia complex</taxon>
        <taxon>Oldenlandia</taxon>
    </lineage>
</organism>
<dbReference type="InterPro" id="IPR001353">
    <property type="entry name" value="Proteasome_sua/b"/>
</dbReference>
<evidence type="ECO:0000313" key="3">
    <source>
        <dbReference type="Proteomes" id="UP001161247"/>
    </source>
</evidence>
<dbReference type="Proteomes" id="UP001161247">
    <property type="component" value="Chromosome 7"/>
</dbReference>
<feature type="region of interest" description="Disordered" evidence="1">
    <location>
        <begin position="1"/>
        <end position="31"/>
    </location>
</feature>
<dbReference type="Pfam" id="PF00227">
    <property type="entry name" value="Proteasome"/>
    <property type="match status" value="1"/>
</dbReference>
<dbReference type="EMBL" id="OX459124">
    <property type="protein sequence ID" value="CAI9113187.1"/>
    <property type="molecule type" value="Genomic_DNA"/>
</dbReference>
<proteinExistence type="predicted"/>
<dbReference type="InterPro" id="IPR029055">
    <property type="entry name" value="Ntn_hydrolases_N"/>
</dbReference>